<dbReference type="AlphaFoldDB" id="A0A8S9HV17"/>
<evidence type="ECO:0000313" key="2">
    <source>
        <dbReference type="EMBL" id="KAF2561444.1"/>
    </source>
</evidence>
<name>A0A8S9HV17_BRACR</name>
<feature type="compositionally biased region" description="Basic and acidic residues" evidence="1">
    <location>
        <begin position="139"/>
        <end position="148"/>
    </location>
</feature>
<feature type="compositionally biased region" description="Polar residues" evidence="1">
    <location>
        <begin position="92"/>
        <end position="102"/>
    </location>
</feature>
<evidence type="ECO:0000256" key="1">
    <source>
        <dbReference type="SAM" id="MobiDB-lite"/>
    </source>
</evidence>
<dbReference type="EMBL" id="QGKY02001250">
    <property type="protein sequence ID" value="KAF2561444.1"/>
    <property type="molecule type" value="Genomic_DNA"/>
</dbReference>
<feature type="region of interest" description="Disordered" evidence="1">
    <location>
        <begin position="294"/>
        <end position="326"/>
    </location>
</feature>
<sequence>MRISRSFQFGHPPNWNPPNWISPARRMAELVARPIQLGGLPTWSRPIILDDPSTESEIPRGRERPNTDEEAIDLEEKEGEMEEDVEIDRQEITNADRQTTVNIDRHSGNNVDRLPTPAEPTAEERRTKRRFDTNSPAPIRDRDPWPRQPEDGPIPLFDHFEDTRKAAKSLACRNRAIEDAWDDYDSIFYNAWLKVSIEPTRFVDPDVVQALAHLTSAQWLKDDCDWCFRAEDGIHLPRRYTVQRPGGPQPHRPEDALPPFPPMPDMCTRPEGDFQRVVVDALTAIWARVSRCRCSSRRSVRACSPSAAGPSRQRRGTSSDETTDED</sequence>
<protein>
    <submittedName>
        <fullName evidence="2">Uncharacterized protein</fullName>
    </submittedName>
</protein>
<feature type="compositionally biased region" description="Basic and acidic residues" evidence="1">
    <location>
        <begin position="122"/>
        <end position="132"/>
    </location>
</feature>
<feature type="compositionally biased region" description="Basic and acidic residues" evidence="1">
    <location>
        <begin position="57"/>
        <end position="67"/>
    </location>
</feature>
<feature type="region of interest" description="Disordered" evidence="1">
    <location>
        <begin position="46"/>
        <end position="148"/>
    </location>
</feature>
<accession>A0A8S9HV17</accession>
<proteinExistence type="predicted"/>
<comment type="caution">
    <text evidence="2">The sequence shown here is derived from an EMBL/GenBank/DDBJ whole genome shotgun (WGS) entry which is preliminary data.</text>
</comment>
<organism evidence="2">
    <name type="scientific">Brassica cretica</name>
    <name type="common">Mustard</name>
    <dbReference type="NCBI Taxonomy" id="69181"/>
    <lineage>
        <taxon>Eukaryota</taxon>
        <taxon>Viridiplantae</taxon>
        <taxon>Streptophyta</taxon>
        <taxon>Embryophyta</taxon>
        <taxon>Tracheophyta</taxon>
        <taxon>Spermatophyta</taxon>
        <taxon>Magnoliopsida</taxon>
        <taxon>eudicotyledons</taxon>
        <taxon>Gunneridae</taxon>
        <taxon>Pentapetalae</taxon>
        <taxon>rosids</taxon>
        <taxon>malvids</taxon>
        <taxon>Brassicales</taxon>
        <taxon>Brassicaceae</taxon>
        <taxon>Brassiceae</taxon>
        <taxon>Brassica</taxon>
    </lineage>
</organism>
<feature type="compositionally biased region" description="Acidic residues" evidence="1">
    <location>
        <begin position="68"/>
        <end position="86"/>
    </location>
</feature>
<reference evidence="2" key="1">
    <citation type="submission" date="2019-12" db="EMBL/GenBank/DDBJ databases">
        <title>Genome sequencing and annotation of Brassica cretica.</title>
        <authorList>
            <person name="Studholme D.J."/>
            <person name="Sarris P.F."/>
        </authorList>
    </citation>
    <scope>NUCLEOTIDE SEQUENCE</scope>
    <source>
        <strain evidence="2">PFS-102/07</strain>
        <tissue evidence="2">Leaf</tissue>
    </source>
</reference>
<gene>
    <name evidence="2" type="ORF">F2Q70_00017338</name>
</gene>